<evidence type="ECO:0000313" key="2">
    <source>
        <dbReference type="Proteomes" id="UP000326678"/>
    </source>
</evidence>
<dbReference type="EMBL" id="CP045226">
    <property type="protein sequence ID" value="QFS46838.1"/>
    <property type="molecule type" value="Genomic_DNA"/>
</dbReference>
<accession>A0A5P8W288</accession>
<dbReference type="Proteomes" id="UP000326678">
    <property type="component" value="Chromosome Gxm1"/>
</dbReference>
<dbReference type="AlphaFoldDB" id="A0A5P8W288"/>
<gene>
    <name evidence="1" type="ORF">GXM_04319</name>
</gene>
<dbReference type="RefSeq" id="WP_152589580.1">
    <property type="nucleotide sequence ID" value="NZ_CP045226.1"/>
</dbReference>
<proteinExistence type="predicted"/>
<sequence length="98" mass="10902">MPRSVSYHEGLVKHLQDPLEAASYIEVLLEEGDPKMLGKALKNVIEAQGGIEQFPAPVKQCYEQLDLMLSEQGEIEFYCLKKLLEALGLQLAVTVKSV</sequence>
<evidence type="ECO:0000313" key="1">
    <source>
        <dbReference type="EMBL" id="QFS46838.1"/>
    </source>
</evidence>
<protein>
    <submittedName>
        <fullName evidence="1">Uncharacterized protein</fullName>
    </submittedName>
</protein>
<name>A0A5P8W288_9NOSO</name>
<dbReference type="KEGG" id="nsh:GXM_04319"/>
<reference evidence="1 2" key="1">
    <citation type="submission" date="2019-10" db="EMBL/GenBank/DDBJ databases">
        <title>Genomic and transcriptomic insights into the perfect genentic adaptation of a filamentous nitrogen-fixing cyanobacterium to rice fields.</title>
        <authorList>
            <person name="Chen Z."/>
        </authorList>
    </citation>
    <scope>NUCLEOTIDE SEQUENCE [LARGE SCALE GENOMIC DNA]</scope>
    <source>
        <strain evidence="1">CCNUC1</strain>
    </source>
</reference>
<organism evidence="1 2">
    <name type="scientific">Nostoc sphaeroides CCNUC1</name>
    <dbReference type="NCBI Taxonomy" id="2653204"/>
    <lineage>
        <taxon>Bacteria</taxon>
        <taxon>Bacillati</taxon>
        <taxon>Cyanobacteriota</taxon>
        <taxon>Cyanophyceae</taxon>
        <taxon>Nostocales</taxon>
        <taxon>Nostocaceae</taxon>
        <taxon>Nostoc</taxon>
    </lineage>
</organism>
<keyword evidence="2" id="KW-1185">Reference proteome</keyword>